<sequence length="31" mass="3266">MDNILSSSHPASPSCLFIGCIPVLTITTSYP</sequence>
<evidence type="ECO:0000313" key="1">
    <source>
        <dbReference type="EMBL" id="JAE07256.1"/>
    </source>
</evidence>
<name>A0A0A9FAT6_ARUDO</name>
<protein>
    <submittedName>
        <fullName evidence="1">Uncharacterized protein</fullName>
    </submittedName>
</protein>
<organism evidence="1">
    <name type="scientific">Arundo donax</name>
    <name type="common">Giant reed</name>
    <name type="synonym">Donax arundinaceus</name>
    <dbReference type="NCBI Taxonomy" id="35708"/>
    <lineage>
        <taxon>Eukaryota</taxon>
        <taxon>Viridiplantae</taxon>
        <taxon>Streptophyta</taxon>
        <taxon>Embryophyta</taxon>
        <taxon>Tracheophyta</taxon>
        <taxon>Spermatophyta</taxon>
        <taxon>Magnoliopsida</taxon>
        <taxon>Liliopsida</taxon>
        <taxon>Poales</taxon>
        <taxon>Poaceae</taxon>
        <taxon>PACMAD clade</taxon>
        <taxon>Arundinoideae</taxon>
        <taxon>Arundineae</taxon>
        <taxon>Arundo</taxon>
    </lineage>
</organism>
<dbReference type="AlphaFoldDB" id="A0A0A9FAT6"/>
<reference evidence="1" key="2">
    <citation type="journal article" date="2015" name="Data Brief">
        <title>Shoot transcriptome of the giant reed, Arundo donax.</title>
        <authorList>
            <person name="Barrero R.A."/>
            <person name="Guerrero F.D."/>
            <person name="Moolhuijzen P."/>
            <person name="Goolsby J.A."/>
            <person name="Tidwell J."/>
            <person name="Bellgard S.E."/>
            <person name="Bellgard M.I."/>
        </authorList>
    </citation>
    <scope>NUCLEOTIDE SEQUENCE</scope>
    <source>
        <tissue evidence="1">Shoot tissue taken approximately 20 cm above the soil surface</tissue>
    </source>
</reference>
<dbReference type="EMBL" id="GBRH01190640">
    <property type="protein sequence ID" value="JAE07256.1"/>
    <property type="molecule type" value="Transcribed_RNA"/>
</dbReference>
<proteinExistence type="predicted"/>
<accession>A0A0A9FAT6</accession>
<reference evidence="1" key="1">
    <citation type="submission" date="2014-09" db="EMBL/GenBank/DDBJ databases">
        <authorList>
            <person name="Magalhaes I.L.F."/>
            <person name="Oliveira U."/>
            <person name="Santos F.R."/>
            <person name="Vidigal T.H.D.A."/>
            <person name="Brescovit A.D."/>
            <person name="Santos A.J."/>
        </authorList>
    </citation>
    <scope>NUCLEOTIDE SEQUENCE</scope>
    <source>
        <tissue evidence="1">Shoot tissue taken approximately 20 cm above the soil surface</tissue>
    </source>
</reference>